<dbReference type="GO" id="GO:0015499">
    <property type="term" value="F:formate transmembrane transporter activity"/>
    <property type="evidence" value="ECO:0007669"/>
    <property type="project" value="TreeGrafter"/>
</dbReference>
<evidence type="ECO:0000256" key="1">
    <source>
        <dbReference type="ARBA" id="ARBA00004141"/>
    </source>
</evidence>
<keyword evidence="8" id="KW-1185">Reference proteome</keyword>
<evidence type="ECO:0000313" key="7">
    <source>
        <dbReference type="EMBL" id="AGA59033.1"/>
    </source>
</evidence>
<evidence type="ECO:0000256" key="5">
    <source>
        <dbReference type="ARBA" id="ARBA00049660"/>
    </source>
</evidence>
<dbReference type="OrthoDB" id="9786493at2"/>
<keyword evidence="4 6" id="KW-0472">Membrane</keyword>
<feature type="transmembrane region" description="Helical" evidence="6">
    <location>
        <begin position="99"/>
        <end position="123"/>
    </location>
</feature>
<keyword evidence="2 6" id="KW-0812">Transmembrane</keyword>
<feature type="transmembrane region" description="Helical" evidence="6">
    <location>
        <begin position="57"/>
        <end position="87"/>
    </location>
</feature>
<sequence length="284" mass="29756">MTYVRPDLIVQQMVEAGARKAALPARQLVLRGFLGGALLAFATTLAVQVALETTPIVGALLFPVGFVMIVLLGMELVTGNFALIPLAVKERKATAGSMLAGWAWVSVGHLLGCAVYACLYGIAVTAMGSNMDAAMAQRLIQAAEAKTIAYEALGASGWGIVFVKAILCNWMVTMGVVMGMTSSSTSGKIVAMWLPILTFFAQGFEHAVVNMFVIPAGMMLGADVSAADWWLWNQIPVLLGNLLGGFLFTGMAMYAAHRSREASAVKPAATAAALPTAGQAVEAK</sequence>
<dbReference type="AlphaFoldDB" id="L0EFH6"/>
<protein>
    <submittedName>
        <fullName evidence="7">Formate/nitrite transporter family protein</fullName>
    </submittedName>
</protein>
<evidence type="ECO:0000256" key="6">
    <source>
        <dbReference type="SAM" id="Phobius"/>
    </source>
</evidence>
<evidence type="ECO:0000313" key="8">
    <source>
        <dbReference type="Proteomes" id="UP000010795"/>
    </source>
</evidence>
<feature type="transmembrane region" description="Helical" evidence="6">
    <location>
        <begin position="158"/>
        <end position="178"/>
    </location>
</feature>
<evidence type="ECO:0000256" key="4">
    <source>
        <dbReference type="ARBA" id="ARBA00023136"/>
    </source>
</evidence>
<dbReference type="PANTHER" id="PTHR30520">
    <property type="entry name" value="FORMATE TRANSPORTER-RELATED"/>
    <property type="match status" value="1"/>
</dbReference>
<dbReference type="eggNOG" id="COG2116">
    <property type="taxonomic scope" value="Bacteria"/>
</dbReference>
<accession>L0EFH6</accession>
<dbReference type="GO" id="GO:0005886">
    <property type="term" value="C:plasma membrane"/>
    <property type="evidence" value="ECO:0007669"/>
    <property type="project" value="TreeGrafter"/>
</dbReference>
<feature type="transmembrane region" description="Helical" evidence="6">
    <location>
        <begin position="190"/>
        <end position="214"/>
    </location>
</feature>
<dbReference type="Pfam" id="PF01226">
    <property type="entry name" value="Form_Nir_trans"/>
    <property type="match status" value="1"/>
</dbReference>
<keyword evidence="3 6" id="KW-1133">Transmembrane helix</keyword>
<dbReference type="EMBL" id="CP003255">
    <property type="protein sequence ID" value="AGA59033.1"/>
    <property type="molecule type" value="Genomic_DNA"/>
</dbReference>
<dbReference type="InterPro" id="IPR000292">
    <property type="entry name" value="For/NO2_transpt"/>
</dbReference>
<dbReference type="RefSeq" id="WP_015255771.1">
    <property type="nucleotide sequence ID" value="NC_019897.1"/>
</dbReference>
<dbReference type="PANTHER" id="PTHR30520:SF6">
    <property type="entry name" value="FORMATE_NITRATE FAMILY TRANSPORTER (EUROFUNG)"/>
    <property type="match status" value="1"/>
</dbReference>
<evidence type="ECO:0000256" key="3">
    <source>
        <dbReference type="ARBA" id="ARBA00022989"/>
    </source>
</evidence>
<dbReference type="Gene3D" id="1.20.1080.10">
    <property type="entry name" value="Glycerol uptake facilitator protein"/>
    <property type="match status" value="1"/>
</dbReference>
<dbReference type="Proteomes" id="UP000010795">
    <property type="component" value="Chromosome"/>
</dbReference>
<dbReference type="STRING" id="717605.Theco_2970"/>
<name>L0EFH6_THECK</name>
<comment type="similarity">
    <text evidence="5">Belongs to the FNT transporter (TC 1.A.16) family.</text>
</comment>
<gene>
    <name evidence="7" type="ordered locus">Theco_2970</name>
</gene>
<organism evidence="7 8">
    <name type="scientific">Thermobacillus composti (strain DSM 18247 / JCM 13945 / KWC4)</name>
    <dbReference type="NCBI Taxonomy" id="717605"/>
    <lineage>
        <taxon>Bacteria</taxon>
        <taxon>Bacillati</taxon>
        <taxon>Bacillota</taxon>
        <taxon>Bacilli</taxon>
        <taxon>Bacillales</taxon>
        <taxon>Paenibacillaceae</taxon>
        <taxon>Thermobacillus</taxon>
    </lineage>
</organism>
<proteinExistence type="inferred from homology"/>
<reference evidence="8" key="1">
    <citation type="submission" date="2012-01" db="EMBL/GenBank/DDBJ databases">
        <title>Complete sequence of chromosome of Thermobacillus composti KWC4.</title>
        <authorList>
            <person name="Lucas S."/>
            <person name="Han J."/>
            <person name="Lapidus A."/>
            <person name="Cheng J.-F."/>
            <person name="Goodwin L."/>
            <person name="Pitluck S."/>
            <person name="Peters L."/>
            <person name="Ovchinnikova G."/>
            <person name="Teshima H."/>
            <person name="Detter J.C."/>
            <person name="Han C."/>
            <person name="Tapia R."/>
            <person name="Land M."/>
            <person name="Hauser L."/>
            <person name="Kyrpides N."/>
            <person name="Ivanova N."/>
            <person name="Pagani I."/>
            <person name="Anderson I."/>
            <person name="Woyke T."/>
        </authorList>
    </citation>
    <scope>NUCLEOTIDE SEQUENCE [LARGE SCALE GENOMIC DNA]</scope>
    <source>
        <strain evidence="8">DSM 18247 / JCM 13945 / KWC4</strain>
    </source>
</reference>
<dbReference type="KEGG" id="tco:Theco_2970"/>
<dbReference type="InterPro" id="IPR023271">
    <property type="entry name" value="Aquaporin-like"/>
</dbReference>
<feature type="transmembrane region" description="Helical" evidence="6">
    <location>
        <begin position="28"/>
        <end position="51"/>
    </location>
</feature>
<evidence type="ECO:0000256" key="2">
    <source>
        <dbReference type="ARBA" id="ARBA00022692"/>
    </source>
</evidence>
<dbReference type="HOGENOM" id="CLU_036896_1_2_9"/>
<comment type="subcellular location">
    <subcellularLocation>
        <location evidence="1">Membrane</location>
        <topology evidence="1">Multi-pass membrane protein</topology>
    </subcellularLocation>
</comment>
<feature type="transmembrane region" description="Helical" evidence="6">
    <location>
        <begin position="234"/>
        <end position="256"/>
    </location>
</feature>